<dbReference type="Proteomes" id="UP001597295">
    <property type="component" value="Unassembled WGS sequence"/>
</dbReference>
<dbReference type="PROSITE" id="PS00061">
    <property type="entry name" value="ADH_SHORT"/>
    <property type="match status" value="1"/>
</dbReference>
<evidence type="ECO:0000313" key="5">
    <source>
        <dbReference type="EMBL" id="MFD2261891.1"/>
    </source>
</evidence>
<dbReference type="PRINTS" id="PR00081">
    <property type="entry name" value="GDHRDH"/>
</dbReference>
<dbReference type="InterPro" id="IPR057326">
    <property type="entry name" value="KR_dom"/>
</dbReference>
<dbReference type="InterPro" id="IPR020904">
    <property type="entry name" value="Sc_DH/Rdtase_CS"/>
</dbReference>
<dbReference type="Pfam" id="PF00106">
    <property type="entry name" value="adh_short"/>
    <property type="match status" value="1"/>
</dbReference>
<accession>A0ABW5DQT0</accession>
<keyword evidence="6" id="KW-1185">Reference proteome</keyword>
<dbReference type="SMART" id="SM00822">
    <property type="entry name" value="PKS_KR"/>
    <property type="match status" value="1"/>
</dbReference>
<comment type="similarity">
    <text evidence="1 3">Belongs to the short-chain dehydrogenases/reductases (SDR) family.</text>
</comment>
<feature type="domain" description="Ketoreductase" evidence="4">
    <location>
        <begin position="4"/>
        <end position="175"/>
    </location>
</feature>
<dbReference type="PANTHER" id="PTHR44196">
    <property type="entry name" value="DEHYDROGENASE/REDUCTASE SDR FAMILY MEMBER 7B"/>
    <property type="match status" value="1"/>
</dbReference>
<dbReference type="PRINTS" id="PR00080">
    <property type="entry name" value="SDRFAMILY"/>
</dbReference>
<dbReference type="RefSeq" id="WP_379874805.1">
    <property type="nucleotide sequence ID" value="NZ_JBHUIP010000003.1"/>
</dbReference>
<dbReference type="SUPFAM" id="SSF51735">
    <property type="entry name" value="NAD(P)-binding Rossmann-fold domains"/>
    <property type="match status" value="1"/>
</dbReference>
<gene>
    <name evidence="5" type="ORF">ACFSM5_03265</name>
</gene>
<comment type="caution">
    <text evidence="5">The sequence shown here is derived from an EMBL/GenBank/DDBJ whole genome shotgun (WGS) entry which is preliminary data.</text>
</comment>
<proteinExistence type="inferred from homology"/>
<dbReference type="InterPro" id="IPR002347">
    <property type="entry name" value="SDR_fam"/>
</dbReference>
<evidence type="ECO:0000256" key="3">
    <source>
        <dbReference type="RuleBase" id="RU000363"/>
    </source>
</evidence>
<dbReference type="PANTHER" id="PTHR44196:SF1">
    <property type="entry name" value="DEHYDROGENASE_REDUCTASE SDR FAMILY MEMBER 7B"/>
    <property type="match status" value="1"/>
</dbReference>
<organism evidence="5 6">
    <name type="scientific">Lacibacterium aquatile</name>
    <dbReference type="NCBI Taxonomy" id="1168082"/>
    <lineage>
        <taxon>Bacteria</taxon>
        <taxon>Pseudomonadati</taxon>
        <taxon>Pseudomonadota</taxon>
        <taxon>Alphaproteobacteria</taxon>
        <taxon>Rhodospirillales</taxon>
        <taxon>Rhodospirillaceae</taxon>
    </lineage>
</organism>
<evidence type="ECO:0000256" key="2">
    <source>
        <dbReference type="ARBA" id="ARBA00023002"/>
    </source>
</evidence>
<dbReference type="InterPro" id="IPR036291">
    <property type="entry name" value="NAD(P)-bd_dom_sf"/>
</dbReference>
<sequence length="244" mass="25830">MNGPNVWITGAGSGIGLAVAERIATSTSRVIVSGRRLEPLAELAARHANVRALSLDVTDRDAVRQAVAEIGLIDIAILCAGTHRPTPASNFDAQSVRNLIDTNLMGIVNCVEALLPPMLERGTGQLVLVGSVAGYRGLPTAAGYCASKAAVIALAEALRLDLADTGVDVRLVSPGFVDTPLTQENSFPMPDLITAEKAAQHILKGLAKSGFEIAFPARFAFAMRCLRLLPDRLYFPLMRKVTGC</sequence>
<evidence type="ECO:0000313" key="6">
    <source>
        <dbReference type="Proteomes" id="UP001597295"/>
    </source>
</evidence>
<keyword evidence="2" id="KW-0560">Oxidoreductase</keyword>
<dbReference type="EMBL" id="JBHUIP010000003">
    <property type="protein sequence ID" value="MFD2261891.1"/>
    <property type="molecule type" value="Genomic_DNA"/>
</dbReference>
<protein>
    <submittedName>
        <fullName evidence="5">SDR family NAD(P)-dependent oxidoreductase</fullName>
    </submittedName>
</protein>
<evidence type="ECO:0000259" key="4">
    <source>
        <dbReference type="SMART" id="SM00822"/>
    </source>
</evidence>
<dbReference type="Gene3D" id="3.40.50.720">
    <property type="entry name" value="NAD(P)-binding Rossmann-like Domain"/>
    <property type="match status" value="1"/>
</dbReference>
<evidence type="ECO:0000256" key="1">
    <source>
        <dbReference type="ARBA" id="ARBA00006484"/>
    </source>
</evidence>
<name>A0ABW5DQT0_9PROT</name>
<reference evidence="6" key="1">
    <citation type="journal article" date="2019" name="Int. J. Syst. Evol. Microbiol.">
        <title>The Global Catalogue of Microorganisms (GCM) 10K type strain sequencing project: providing services to taxonomists for standard genome sequencing and annotation.</title>
        <authorList>
            <consortium name="The Broad Institute Genomics Platform"/>
            <consortium name="The Broad Institute Genome Sequencing Center for Infectious Disease"/>
            <person name="Wu L."/>
            <person name="Ma J."/>
        </authorList>
    </citation>
    <scope>NUCLEOTIDE SEQUENCE [LARGE SCALE GENOMIC DNA]</scope>
    <source>
        <strain evidence="6">CGMCC 1.19062</strain>
    </source>
</reference>